<dbReference type="AlphaFoldDB" id="A0A6P7NGV4"/>
<reference evidence="2" key="1">
    <citation type="submission" date="2025-08" db="UniProtKB">
        <authorList>
            <consortium name="RefSeq"/>
        </authorList>
    </citation>
    <scope>IDENTIFICATION</scope>
</reference>
<protein>
    <submittedName>
        <fullName evidence="2">Peroxisome assembly protein 26</fullName>
    </submittedName>
</protein>
<dbReference type="OrthoDB" id="5954192at2759"/>
<dbReference type="RefSeq" id="XP_029019036.1">
    <property type="nucleotide sequence ID" value="XM_029163203.3"/>
</dbReference>
<dbReference type="GO" id="GO:0044877">
    <property type="term" value="F:protein-containing complex binding"/>
    <property type="evidence" value="ECO:0007669"/>
    <property type="project" value="InterPro"/>
</dbReference>
<dbReference type="GO" id="GO:0005778">
    <property type="term" value="C:peroxisomal membrane"/>
    <property type="evidence" value="ECO:0007669"/>
    <property type="project" value="InterPro"/>
</dbReference>
<name>A0A6P7NGV4_BETSP</name>
<dbReference type="InterPro" id="IPR010797">
    <property type="entry name" value="Pex26"/>
</dbReference>
<accession>A0A6P7NGV4</accession>
<dbReference type="GeneID" id="114862650"/>
<evidence type="ECO:0000313" key="2">
    <source>
        <dbReference type="RefSeq" id="XP_029019036.1"/>
    </source>
</evidence>
<evidence type="ECO:0000313" key="1">
    <source>
        <dbReference type="Proteomes" id="UP000515150"/>
    </source>
</evidence>
<dbReference type="Proteomes" id="UP000515150">
    <property type="component" value="Chromosome 9"/>
</dbReference>
<dbReference type="KEGG" id="bspl:114862650"/>
<organism evidence="1 2">
    <name type="scientific">Betta splendens</name>
    <name type="common">Siamese fighting fish</name>
    <dbReference type="NCBI Taxonomy" id="158456"/>
    <lineage>
        <taxon>Eukaryota</taxon>
        <taxon>Metazoa</taxon>
        <taxon>Chordata</taxon>
        <taxon>Craniata</taxon>
        <taxon>Vertebrata</taxon>
        <taxon>Euteleostomi</taxon>
        <taxon>Actinopterygii</taxon>
        <taxon>Neopterygii</taxon>
        <taxon>Teleostei</taxon>
        <taxon>Neoteleostei</taxon>
        <taxon>Acanthomorphata</taxon>
        <taxon>Anabantaria</taxon>
        <taxon>Anabantiformes</taxon>
        <taxon>Anabantoidei</taxon>
        <taxon>Osphronemidae</taxon>
        <taxon>Betta</taxon>
    </lineage>
</organism>
<dbReference type="PANTHER" id="PTHR16262:SF2">
    <property type="entry name" value="PEROXISOME ASSEMBLY PROTEIN 26"/>
    <property type="match status" value="1"/>
</dbReference>
<dbReference type="GO" id="GO:0045046">
    <property type="term" value="P:protein import into peroxisome membrane"/>
    <property type="evidence" value="ECO:0007669"/>
    <property type="project" value="InterPro"/>
</dbReference>
<dbReference type="GO" id="GO:0016558">
    <property type="term" value="P:protein import into peroxisome matrix"/>
    <property type="evidence" value="ECO:0007669"/>
    <property type="project" value="TreeGrafter"/>
</dbReference>
<sequence length="289" mass="32796">MSIGSVCSPPPSSALFHMFSMLESAAEQMMVHRDFQAAFDTCERGLESLNNMEQEESRCAEIKAGFCIVGIQALAELNQWPRVLPWVLKLYEHQEKIPAKILQMCIILYSKVGEPAVMQEAARAWLHCPSNSRASGFRTVAELYLLHVLVPLGHSEAAREFIVGDAGSGVFTEHQRQTALEVVEARDRENREPAPNPDSTLDTEISARTVSSQGAVVHKLEAMLRFLYRRLLTSSFPLRRVFLLSVLLYMLFLRMDPALPSSFMWISKLLQLLKQMWRTMFAPYYQTPT</sequence>
<dbReference type="GO" id="GO:0051117">
    <property type="term" value="F:ATPase binding"/>
    <property type="evidence" value="ECO:0007669"/>
    <property type="project" value="TreeGrafter"/>
</dbReference>
<proteinExistence type="predicted"/>
<dbReference type="CTD" id="55670"/>
<dbReference type="Pfam" id="PF07163">
    <property type="entry name" value="Pex26"/>
    <property type="match status" value="1"/>
</dbReference>
<gene>
    <name evidence="2" type="primary">pex26</name>
</gene>
<dbReference type="PANTHER" id="PTHR16262">
    <property type="entry name" value="PEROXISOME ASSEMBLY PROTEIN 26"/>
    <property type="match status" value="1"/>
</dbReference>
<keyword evidence="1" id="KW-1185">Reference proteome</keyword>
<dbReference type="InParanoid" id="A0A6P7NGV4"/>